<dbReference type="GO" id="GO:0003723">
    <property type="term" value="F:RNA binding"/>
    <property type="evidence" value="ECO:0007669"/>
    <property type="project" value="UniProtKB-UniRule"/>
</dbReference>
<evidence type="ECO:0000259" key="4">
    <source>
        <dbReference type="SMART" id="SM00322"/>
    </source>
</evidence>
<evidence type="ECO:0000313" key="5">
    <source>
        <dbReference type="EMBL" id="VDO16521.1"/>
    </source>
</evidence>
<organism evidence="7">
    <name type="scientific">Rodentolepis nana</name>
    <name type="common">Dwarf tapeworm</name>
    <name type="synonym">Hymenolepis nana</name>
    <dbReference type="NCBI Taxonomy" id="102285"/>
    <lineage>
        <taxon>Eukaryota</taxon>
        <taxon>Metazoa</taxon>
        <taxon>Spiralia</taxon>
        <taxon>Lophotrochozoa</taxon>
        <taxon>Platyhelminthes</taxon>
        <taxon>Cestoda</taxon>
        <taxon>Eucestoda</taxon>
        <taxon>Cyclophyllidea</taxon>
        <taxon>Hymenolepididae</taxon>
        <taxon>Rodentolepis</taxon>
    </lineage>
</organism>
<feature type="domain" description="K Homology" evidence="4">
    <location>
        <begin position="87"/>
        <end position="156"/>
    </location>
</feature>
<reference evidence="7" key="1">
    <citation type="submission" date="2017-02" db="UniProtKB">
        <authorList>
            <consortium name="WormBaseParasite"/>
        </authorList>
    </citation>
    <scope>IDENTIFICATION</scope>
</reference>
<evidence type="ECO:0000313" key="7">
    <source>
        <dbReference type="WBParaSite" id="HNAJ_0001365001-mRNA-1"/>
    </source>
</evidence>
<gene>
    <name evidence="5" type="ORF">HNAJ_LOCUS13624</name>
</gene>
<dbReference type="PROSITE" id="PS50084">
    <property type="entry name" value="KH_TYPE_1"/>
    <property type="match status" value="1"/>
</dbReference>
<dbReference type="EMBL" id="UZAE01015751">
    <property type="protein sequence ID" value="VDO16521.1"/>
    <property type="molecule type" value="Genomic_DNA"/>
</dbReference>
<dbReference type="Pfam" id="PF00013">
    <property type="entry name" value="KH_1"/>
    <property type="match status" value="1"/>
</dbReference>
<evidence type="ECO:0000256" key="2">
    <source>
        <dbReference type="PROSITE-ProRule" id="PRU00117"/>
    </source>
</evidence>
<dbReference type="SUPFAM" id="SSF54791">
    <property type="entry name" value="Eukaryotic type KH-domain (KH-domain type I)"/>
    <property type="match status" value="1"/>
</dbReference>
<keyword evidence="1" id="KW-0677">Repeat</keyword>
<reference evidence="5 6" key="2">
    <citation type="submission" date="2018-11" db="EMBL/GenBank/DDBJ databases">
        <authorList>
            <consortium name="Pathogen Informatics"/>
        </authorList>
    </citation>
    <scope>NUCLEOTIDE SEQUENCE [LARGE SCALE GENOMIC DNA]</scope>
</reference>
<dbReference type="Gene3D" id="3.30.1370.10">
    <property type="entry name" value="K Homology domain, type 1"/>
    <property type="match status" value="1"/>
</dbReference>
<dbReference type="WBParaSite" id="HNAJ_0001365001-mRNA-1">
    <property type="protein sequence ID" value="HNAJ_0001365001-mRNA-1"/>
    <property type="gene ID" value="HNAJ_0001365001"/>
</dbReference>
<dbReference type="InterPro" id="IPR036612">
    <property type="entry name" value="KH_dom_type_1_sf"/>
</dbReference>
<feature type="region of interest" description="Disordered" evidence="3">
    <location>
        <begin position="22"/>
        <end position="46"/>
    </location>
</feature>
<dbReference type="Proteomes" id="UP000278807">
    <property type="component" value="Unassembled WGS sequence"/>
</dbReference>
<dbReference type="OrthoDB" id="5204190at2759"/>
<keyword evidence="6" id="KW-1185">Reference proteome</keyword>
<accession>A0A0R3U0K1</accession>
<dbReference type="PANTHER" id="PTHR10288">
    <property type="entry name" value="KH DOMAIN CONTAINING RNA BINDING PROTEIN"/>
    <property type="match status" value="1"/>
</dbReference>
<sequence>MSHNDAYVNAIERAKMVVSKFNQDDSHSNGSYNVGKRSADSMGGYAPPEKMIRNDKGIAAAQEAAARLNQKLGASGAPSYQQGSSDRLITTETSIPDRYVGLVIGKKGEQITSLQNESNYKVQIAQESNGRDRVVTLTGTQQQVAFRQHAGMPRIYYPKPADLFHDNAAIWCSLGPQSEVPENQAPQEHSRYSPYPSTIPPPPLEWIIGRPPKASSVDDSPIIFAINLR</sequence>
<evidence type="ECO:0000256" key="3">
    <source>
        <dbReference type="SAM" id="MobiDB-lite"/>
    </source>
</evidence>
<keyword evidence="2" id="KW-0694">RNA-binding</keyword>
<dbReference type="SMART" id="SM00322">
    <property type="entry name" value="KH"/>
    <property type="match status" value="1"/>
</dbReference>
<dbReference type="InterPro" id="IPR004087">
    <property type="entry name" value="KH_dom"/>
</dbReference>
<name>A0A0R3U0K1_RODNA</name>
<evidence type="ECO:0000256" key="1">
    <source>
        <dbReference type="ARBA" id="ARBA00022737"/>
    </source>
</evidence>
<evidence type="ECO:0000313" key="6">
    <source>
        <dbReference type="Proteomes" id="UP000278807"/>
    </source>
</evidence>
<proteinExistence type="predicted"/>
<protein>
    <submittedName>
        <fullName evidence="7">KH domain-containing protein</fullName>
    </submittedName>
</protein>
<dbReference type="InterPro" id="IPR004088">
    <property type="entry name" value="KH_dom_type_1"/>
</dbReference>
<dbReference type="STRING" id="102285.A0A0R3U0K1"/>
<dbReference type="AlphaFoldDB" id="A0A0R3U0K1"/>